<keyword evidence="3" id="KW-1185">Reference proteome</keyword>
<evidence type="ECO:0000313" key="3">
    <source>
        <dbReference type="Proteomes" id="UP001515100"/>
    </source>
</evidence>
<proteinExistence type="predicted"/>
<accession>A0A641ASR2</accession>
<evidence type="ECO:0000313" key="2">
    <source>
        <dbReference type="EMBL" id="KAA1380567.1"/>
    </source>
</evidence>
<organism evidence="2 3">
    <name type="scientific">Aeromicrobium fastidiosum</name>
    <dbReference type="NCBI Taxonomy" id="52699"/>
    <lineage>
        <taxon>Bacteria</taxon>
        <taxon>Bacillati</taxon>
        <taxon>Actinomycetota</taxon>
        <taxon>Actinomycetes</taxon>
        <taxon>Propionibacteriales</taxon>
        <taxon>Nocardioidaceae</taxon>
        <taxon>Aeromicrobium</taxon>
    </lineage>
</organism>
<dbReference type="OrthoDB" id="8595425at2"/>
<reference evidence="2" key="1">
    <citation type="submission" date="2019-09" db="EMBL/GenBank/DDBJ databases">
        <authorList>
            <person name="Li J."/>
        </authorList>
    </citation>
    <scope>NUCLEOTIDE SEQUENCE [LARGE SCALE GENOMIC DNA]</scope>
    <source>
        <strain evidence="2">NRBC 14897</strain>
    </source>
</reference>
<sequence length="129" mass="14058">MTDEHVVTVYGTPVMVCAPDGLPLDAEGAATELVGEAIGQRAEVVVVPTERLTDDFFDVGTGVAERIAQKFDTYRVRLAVVGDIAERVAASPALATWVDGSNTGTRLWFSPTFDDFQTRLDRRRSPRAM</sequence>
<dbReference type="AlphaFoldDB" id="A0A641ASR2"/>
<name>A0A641ASR2_9ACTN</name>
<dbReference type="InterPro" id="IPR025438">
    <property type="entry name" value="DUF4180"/>
</dbReference>
<comment type="caution">
    <text evidence="2">The sequence shown here is derived from an EMBL/GenBank/DDBJ whole genome shotgun (WGS) entry which is preliminary data.</text>
</comment>
<gene>
    <name evidence="2" type="ORF">ESP62_005145</name>
</gene>
<feature type="domain" description="DUF4180" evidence="1">
    <location>
        <begin position="11"/>
        <end position="120"/>
    </location>
</feature>
<dbReference type="RefSeq" id="WP_129181163.1">
    <property type="nucleotide sequence ID" value="NZ_JAGIOG010000001.1"/>
</dbReference>
<evidence type="ECO:0000259" key="1">
    <source>
        <dbReference type="Pfam" id="PF13788"/>
    </source>
</evidence>
<dbReference type="EMBL" id="SDPP02000001">
    <property type="protein sequence ID" value="KAA1380567.1"/>
    <property type="molecule type" value="Genomic_DNA"/>
</dbReference>
<dbReference type="Pfam" id="PF13788">
    <property type="entry name" value="DUF4180"/>
    <property type="match status" value="1"/>
</dbReference>
<dbReference type="Proteomes" id="UP001515100">
    <property type="component" value="Unassembled WGS sequence"/>
</dbReference>
<protein>
    <submittedName>
        <fullName evidence="2">DUF4180 domain-containing protein</fullName>
    </submittedName>
</protein>